<accession>A0ABU4AKU3</accession>
<dbReference type="Gene3D" id="1.10.1370.30">
    <property type="match status" value="1"/>
</dbReference>
<proteinExistence type="predicted"/>
<evidence type="ECO:0000313" key="1">
    <source>
        <dbReference type="EMBL" id="MDV6226839.1"/>
    </source>
</evidence>
<reference evidence="1 2" key="1">
    <citation type="submission" date="2023-10" db="EMBL/GenBank/DDBJ databases">
        <authorList>
            <person name="Venkata Ramana C."/>
            <person name="Sasikala C."/>
            <person name="Dhurka M."/>
        </authorList>
    </citation>
    <scope>NUCLEOTIDE SEQUENCE [LARGE SCALE GENOMIC DNA]</scope>
    <source>
        <strain evidence="1 2">KCTC 32151</strain>
    </source>
</reference>
<sequence length="373" mass="41780">MNLNGEFSDWLATNQVDENFLLRNLIGKPFSRQAFDPETAAVGEVPDMSAEEAWALASRSLAVALPRLARLIRFVRNRAPKCLEPKAGKPERAFTYDHGRRQLPFVSCSYRGEASDILTVAHEFAHALQIVASANSTMPPLAREVCAFIGEHALLDWARHNDPRLLPHLDAAWTADNRCYMGADAERLRKALACKSGAYDYRWNYPVARVLACTIWRHWERAEIIALFRSGAAAPSLLIGGTRMLRPHFDLPPLPLDGGETVKLYRQIGVATLLDLQEGSRREQAGAELSRRYDTLLGCMQSRSLFIALDRENVPIGYATWQRDEEKTITAHSCVPQTDQLPLFLKSLSRTCPDVGRVVERASQLANRERSAS</sequence>
<name>A0ABU4AKU3_9HYPH</name>
<dbReference type="EMBL" id="JAWLIP010000004">
    <property type="protein sequence ID" value="MDV6226839.1"/>
    <property type="molecule type" value="Genomic_DNA"/>
</dbReference>
<evidence type="ECO:0000313" key="2">
    <source>
        <dbReference type="Proteomes" id="UP001185659"/>
    </source>
</evidence>
<dbReference type="Proteomes" id="UP001185659">
    <property type="component" value="Unassembled WGS sequence"/>
</dbReference>
<protein>
    <submittedName>
        <fullName evidence="1">Uncharacterized protein</fullName>
    </submittedName>
</protein>
<dbReference type="SUPFAM" id="SSF55486">
    <property type="entry name" value="Metalloproteases ('zincins'), catalytic domain"/>
    <property type="match status" value="1"/>
</dbReference>
<dbReference type="RefSeq" id="WP_317561328.1">
    <property type="nucleotide sequence ID" value="NZ_JAWLIP010000004.1"/>
</dbReference>
<keyword evidence="2" id="KW-1185">Reference proteome</keyword>
<gene>
    <name evidence="1" type="ORF">R2G56_11130</name>
</gene>
<organism evidence="1 2">
    <name type="scientific">Nitratireductor aquimarinus</name>
    <dbReference type="NCBI Taxonomy" id="889300"/>
    <lineage>
        <taxon>Bacteria</taxon>
        <taxon>Pseudomonadati</taxon>
        <taxon>Pseudomonadota</taxon>
        <taxon>Alphaproteobacteria</taxon>
        <taxon>Hyphomicrobiales</taxon>
        <taxon>Phyllobacteriaceae</taxon>
        <taxon>Nitratireductor</taxon>
    </lineage>
</organism>
<comment type="caution">
    <text evidence="1">The sequence shown here is derived from an EMBL/GenBank/DDBJ whole genome shotgun (WGS) entry which is preliminary data.</text>
</comment>